<dbReference type="InterPro" id="IPR050091">
    <property type="entry name" value="PKS_NRPS_Biosynth_Enz"/>
</dbReference>
<keyword evidence="7" id="KW-0012">Acyltransferase</keyword>
<dbReference type="Gene3D" id="3.40.50.720">
    <property type="entry name" value="NAD(P)-binding Rossmann-like Domain"/>
    <property type="match status" value="2"/>
</dbReference>
<dbReference type="GO" id="GO:0016491">
    <property type="term" value="F:oxidoreductase activity"/>
    <property type="evidence" value="ECO:0007669"/>
    <property type="project" value="UniProtKB-KW"/>
</dbReference>
<dbReference type="Pfam" id="PF08659">
    <property type="entry name" value="KR"/>
    <property type="match status" value="1"/>
</dbReference>
<dbReference type="GO" id="GO:1901336">
    <property type="term" value="P:lactone biosynthetic process"/>
    <property type="evidence" value="ECO:0007669"/>
    <property type="project" value="UniProtKB-ARBA"/>
</dbReference>
<dbReference type="InterPro" id="IPR020843">
    <property type="entry name" value="ER"/>
</dbReference>
<keyword evidence="13" id="KW-1185">Reference proteome</keyword>
<organism evidence="12 13">
    <name type="scientific">Corynespora cassiicola Philippines</name>
    <dbReference type="NCBI Taxonomy" id="1448308"/>
    <lineage>
        <taxon>Eukaryota</taxon>
        <taxon>Fungi</taxon>
        <taxon>Dikarya</taxon>
        <taxon>Ascomycota</taxon>
        <taxon>Pezizomycotina</taxon>
        <taxon>Dothideomycetes</taxon>
        <taxon>Pleosporomycetidae</taxon>
        <taxon>Pleosporales</taxon>
        <taxon>Corynesporascaceae</taxon>
        <taxon>Corynespora</taxon>
    </lineage>
</organism>
<evidence type="ECO:0000256" key="7">
    <source>
        <dbReference type="ARBA" id="ARBA00023315"/>
    </source>
</evidence>
<evidence type="ECO:0000256" key="3">
    <source>
        <dbReference type="ARBA" id="ARBA00022679"/>
    </source>
</evidence>
<dbReference type="SUPFAM" id="SSF55048">
    <property type="entry name" value="Probable ACP-binding domain of malonyl-CoA ACP transacylase"/>
    <property type="match status" value="1"/>
</dbReference>
<evidence type="ECO:0000259" key="9">
    <source>
        <dbReference type="PROSITE" id="PS50075"/>
    </source>
</evidence>
<evidence type="ECO:0000256" key="1">
    <source>
        <dbReference type="ARBA" id="ARBA00022450"/>
    </source>
</evidence>
<dbReference type="InterPro" id="IPR020841">
    <property type="entry name" value="PKS_Beta-ketoAc_synthase_dom"/>
</dbReference>
<dbReference type="SUPFAM" id="SSF53901">
    <property type="entry name" value="Thiolase-like"/>
    <property type="match status" value="1"/>
</dbReference>
<dbReference type="InterPro" id="IPR029063">
    <property type="entry name" value="SAM-dependent_MTases_sf"/>
</dbReference>
<sequence length="2497" mass="272947">MEKHAPIAICGMATRLPGGLKNPQQLYDFLLAKGDAKSRVPESRYNVSAYHSASGRPGSIITEYGYFLDESIKLGALDAARFSLNRSELEAADPQLRRMLEVVRECFDDAGNVGFKGENIGCYMGYYGEDWLEMQNRDPLQSGPYRVEGYSDFMLSNRVSYEMDLRGPSLTVRTACSSALVGLHEACLAIQRGDCDSAIVGGANLILGPNLTASMSEKGVLSPDGSCKTFSADANGYARGEAISAVYIKPLDAAMRDGNPIRAVIKGTMSNHDGKTLGVTLPSTESQEAMIRKAYQAAGINDFSKTAFVECHGTGTAIGDPIEVNAIARVFGDSGVFIGSVKPNLGHSEGASGLTSLIKCVLSLENRTILPNIKFTSPNPRIPFEENKLIVPMNPQSWPESRHERISINSFGIGGSNAHVIIDSARSISEPQKPRNGLDAAATAAEKSPGDVPHLLVVSAQSASSLTKMTHDLQGILDTKCNGPKAGNYTQDLAYTLANRREHLPHRAFAIINGSQSGTISPGKRIATPEPNLVMVFTGQGAQWPRMGRDLLLRSDLCFQSTIRSLDKHLRDAQAPIDPQWTLEQELLKPARLSRVHTAEISQPLCTAVQIALVDLFEAVGVKPHAVLGHSSGEIAAAYAVGALTAKEAIISAWQRGQAAKMQTNSGAMAAIGLGWDEVRDLLSPKVVVACENSNKSVTLSGDASAVQETVSRIKKEHPEALARMLKVDKAYHSHHMKDIGDEYRSVIQRHVVGKSPLKPFFSTVTGQLAESPLDASYWQRNLESPVLFRSAVTKLLDQVKNVAFLELGPHSALAGPLRQIFAEVSNSASYASTIQRGEDCAASFLTAIGKLFEMNIPVDFGKLIPVGNCLSGLPTYPWDHETDYWRESRMSNEWRHRKFPSHPLLGVRQLEGTGLEPSWRNLLHIDKGTNTWLRDHKVEDHVVFPCAGYLSMAGEGIRQIGGSQEGFSLRHVVIDAGLVLTEGAPTELVTTFRPHRLTDSLDSQWWEFNISSYNGHMWVKHCTGQVMSESGKPHLAQTQDELPRKLEARRYYDLLDKAGLQFGPQFRRLQDVRCGGVRNLATANVCSDRIGDEEHYHLHPTAVDACIQSALIAGLKGTPNARSYRRVPTRINRLTMHHCVPNVDMNVMSSSEPLIQESSDIVGQVHIIHDGQVFLHIEGLALSPLQEAKEAETENFGSTARLAWGPHIDFLDASSLIKPSLPRHLYTPSLDKLSQLCILYSNRHTKDSQAALPHMQKYQAWIEDQVRNLDAAITTLDDDTILDRIGSLVHRLSDTPVKACADAMEKVVKNIVGLLSGETEALDIFLAGNTLADMYVSMEMCDRSDFIRHLGHTNPNLRVLEIGAGTGASSASILKDLTLSGSTPQALYNKYTFTDISSGFFVSAKELLKDHHNIEYRMLDISKDPAEQGFDATEYDLVIATNVLHATESLGDTLKNVRKLLAPEGRLLLHELFSTSKWPNVVFGTLPGWWNGVSDRRADEPYVSPDRWRSELIDAGFAGLDAIVLDGEEPHQLNAMMVARPQASNDAERKLAVTLLCDDRSGSGNADKISRKLQSRGYAVHRCQLGDKLPSSQDVISTLDFDRGCPFFEDIDQTRYEAFQHLVGQLGDSGMLWVIPPSQIRCVDPRYAQVIGVLRTMRTEMLLDVGTCEVDDISSSIDRVVQVFEKFQLRKGDASLNPEFEYAIVDQTINVPRIYPLLLKNELVSDMQPPEDHMHLDMVTPGRLTSFQWTPIESKPLSGEDVEIQVYAAGLNFRVRCISPIVELNLLTEDGQDVLCALNVVPYPDNGLGIEASGLVSRVGPEVKDLCPGDRVMFLGNDCFSTHAVVRERNCAKIPDTLAFEDAAAMPAVFGTAMYSLIDLGRLKRGQSVLIHSACGGVGLAAIQIAKMIGAEIYATVGNEEKVRYLTDTIGLPRHRIFNSRDTSFADSLMRETRGEGVSLALNSLSGELLHATWRCVAEFGTMVEIGKRDLLGSGQLDMDVFLANRTYACLDLDELKSKRLDICKELLGSIVGAYNGGHITPIRPNKEYDASAIPDAFRYMQQGQHLGKIVVSMRDTNGKIKVGTESCVKIPKKLELDSSASYLLVGGLGGLGRSVARHLVEHNARHLVFLSRSAGQGIDDVEFAHELESMGCKVSFVKGSVTDAGDVTRAVQTAGSALKGILQCSMVLRDEAFLNMSLKEWNEATDPKVRGTWLLHEATLAAGANLDFFVFFSSISGLLGTPGQANYAGANAFLDSFVQYRISLGLAASSIDIGAVMDVGAAALDEGLMQRMKAASALGVMEVELLQYISASITTFSSPRRWDLNTFGSGTAGFIDKNTFVVGLGTTLPLSDPENRAFHRKDRRMAIYHNASSSPSFQSDDGQNGDGLKAFLGRIRAAAAEEGRAQALLETDETADFLAREIGRKLFALLLRQDEDLNIVVPLSQLGMDSLVSVELRAWWRQALGFDITTMELLGMGNLHALGKHAAKVLGKMLG</sequence>
<dbReference type="InterPro" id="IPR032821">
    <property type="entry name" value="PKS_assoc"/>
</dbReference>
<dbReference type="InterPro" id="IPR020806">
    <property type="entry name" value="PKS_PP-bd"/>
</dbReference>
<dbReference type="SUPFAM" id="SSF51735">
    <property type="entry name" value="NAD(P)-binding Rossmann-fold domains"/>
    <property type="match status" value="2"/>
</dbReference>
<feature type="domain" description="Ketosynthase family 3 (KS3)" evidence="10">
    <location>
        <begin position="4"/>
        <end position="424"/>
    </location>
</feature>
<feature type="active site" description="Proton donor; for dehydratase activity" evidence="8">
    <location>
        <position position="1105"/>
    </location>
</feature>
<dbReference type="FunFam" id="3.40.50.720:FF:000209">
    <property type="entry name" value="Polyketide synthase Pks12"/>
    <property type="match status" value="1"/>
</dbReference>
<dbReference type="Pfam" id="PF00109">
    <property type="entry name" value="ketoacyl-synt"/>
    <property type="match status" value="1"/>
</dbReference>
<dbReference type="SMART" id="SM00827">
    <property type="entry name" value="PKS_AT"/>
    <property type="match status" value="1"/>
</dbReference>
<dbReference type="Pfam" id="PF02801">
    <property type="entry name" value="Ketoacyl-synt_C"/>
    <property type="match status" value="1"/>
</dbReference>
<dbReference type="InterPro" id="IPR016035">
    <property type="entry name" value="Acyl_Trfase/lysoPLipase"/>
</dbReference>
<dbReference type="GO" id="GO:0044550">
    <property type="term" value="P:secondary metabolite biosynthetic process"/>
    <property type="evidence" value="ECO:0007669"/>
    <property type="project" value="TreeGrafter"/>
</dbReference>
<dbReference type="GO" id="GO:0006633">
    <property type="term" value="P:fatty acid biosynthetic process"/>
    <property type="evidence" value="ECO:0007669"/>
    <property type="project" value="TreeGrafter"/>
</dbReference>
<dbReference type="Pfam" id="PF21089">
    <property type="entry name" value="PKS_DH_N"/>
    <property type="match status" value="1"/>
</dbReference>
<dbReference type="EMBL" id="KZ678132">
    <property type="protein sequence ID" value="PSN69566.1"/>
    <property type="molecule type" value="Genomic_DNA"/>
</dbReference>
<dbReference type="STRING" id="1448308.A0A2T2NWB1"/>
<dbReference type="Pfam" id="PF23114">
    <property type="entry name" value="NAD-bd_HRPKS_sdrA"/>
    <property type="match status" value="1"/>
</dbReference>
<dbReference type="Gene3D" id="3.10.129.110">
    <property type="entry name" value="Polyketide synthase dehydratase"/>
    <property type="match status" value="1"/>
</dbReference>
<dbReference type="PANTHER" id="PTHR43775:SF28">
    <property type="entry name" value="SYNTHASE, PUTATIVE-RELATED"/>
    <property type="match status" value="1"/>
</dbReference>
<dbReference type="InterPro" id="IPR042104">
    <property type="entry name" value="PKS_dehydratase_sf"/>
</dbReference>
<dbReference type="Gene3D" id="3.40.366.10">
    <property type="entry name" value="Malonyl-Coenzyme A Acyl Carrier Protein, domain 2"/>
    <property type="match status" value="1"/>
</dbReference>
<dbReference type="PANTHER" id="PTHR43775">
    <property type="entry name" value="FATTY ACID SYNTHASE"/>
    <property type="match status" value="1"/>
</dbReference>
<dbReference type="Gene3D" id="3.30.70.3290">
    <property type="match status" value="1"/>
</dbReference>
<name>A0A2T2NWB1_CORCC</name>
<dbReference type="SMART" id="SM00823">
    <property type="entry name" value="PKS_PP"/>
    <property type="match status" value="1"/>
</dbReference>
<dbReference type="CDD" id="cd05195">
    <property type="entry name" value="enoyl_red"/>
    <property type="match status" value="1"/>
</dbReference>
<dbReference type="InterPro" id="IPR016039">
    <property type="entry name" value="Thiolase-like"/>
</dbReference>
<feature type="domain" description="Carrier" evidence="9">
    <location>
        <begin position="2414"/>
        <end position="2492"/>
    </location>
</feature>
<dbReference type="SMART" id="SM00826">
    <property type="entry name" value="PKS_DH"/>
    <property type="match status" value="1"/>
</dbReference>
<reference evidence="12 13" key="1">
    <citation type="journal article" date="2018" name="Front. Microbiol.">
        <title>Genome-Wide Analysis of Corynespora cassiicola Leaf Fall Disease Putative Effectors.</title>
        <authorList>
            <person name="Lopez D."/>
            <person name="Ribeiro S."/>
            <person name="Label P."/>
            <person name="Fumanal B."/>
            <person name="Venisse J.S."/>
            <person name="Kohler A."/>
            <person name="de Oliveira R.R."/>
            <person name="Labutti K."/>
            <person name="Lipzen A."/>
            <person name="Lail K."/>
            <person name="Bauer D."/>
            <person name="Ohm R.A."/>
            <person name="Barry K.W."/>
            <person name="Spatafora J."/>
            <person name="Grigoriev I.V."/>
            <person name="Martin F.M."/>
            <person name="Pujade-Renaud V."/>
        </authorList>
    </citation>
    <scope>NUCLEOTIDE SEQUENCE [LARGE SCALE GENOMIC DNA]</scope>
    <source>
        <strain evidence="12 13">Philippines</strain>
    </source>
</reference>
<dbReference type="PROSITE" id="PS50075">
    <property type="entry name" value="CARRIER"/>
    <property type="match status" value="1"/>
</dbReference>
<evidence type="ECO:0000256" key="8">
    <source>
        <dbReference type="PROSITE-ProRule" id="PRU01363"/>
    </source>
</evidence>
<dbReference type="Pfam" id="PF00698">
    <property type="entry name" value="Acyl_transf_1"/>
    <property type="match status" value="1"/>
</dbReference>
<dbReference type="InterPro" id="IPR014031">
    <property type="entry name" value="Ketoacyl_synth_C"/>
</dbReference>
<keyword evidence="3" id="KW-0808">Transferase</keyword>
<keyword evidence="5" id="KW-0560">Oxidoreductase</keyword>
<dbReference type="InterPro" id="IPR036736">
    <property type="entry name" value="ACP-like_sf"/>
</dbReference>
<dbReference type="SUPFAM" id="SSF47336">
    <property type="entry name" value="ACP-like"/>
    <property type="match status" value="1"/>
</dbReference>
<dbReference type="GO" id="GO:0031177">
    <property type="term" value="F:phosphopantetheine binding"/>
    <property type="evidence" value="ECO:0007669"/>
    <property type="project" value="InterPro"/>
</dbReference>
<dbReference type="SMART" id="SM00829">
    <property type="entry name" value="PKS_ER"/>
    <property type="match status" value="1"/>
</dbReference>
<dbReference type="InterPro" id="IPR020807">
    <property type="entry name" value="PKS_DH"/>
</dbReference>
<evidence type="ECO:0000259" key="11">
    <source>
        <dbReference type="PROSITE" id="PS52019"/>
    </source>
</evidence>
<keyword evidence="2" id="KW-0597">Phosphoprotein</keyword>
<dbReference type="InterPro" id="IPR014030">
    <property type="entry name" value="Ketoacyl_synth_N"/>
</dbReference>
<dbReference type="Gene3D" id="1.10.1200.10">
    <property type="entry name" value="ACP-like"/>
    <property type="match status" value="1"/>
</dbReference>
<dbReference type="InterPro" id="IPR056501">
    <property type="entry name" value="NAD-bd_HRPKS_sdrA"/>
</dbReference>
<dbReference type="InterPro" id="IPR049551">
    <property type="entry name" value="PKS_DH_C"/>
</dbReference>
<keyword evidence="6" id="KW-0511">Multifunctional enzyme</keyword>
<dbReference type="InterPro" id="IPR049900">
    <property type="entry name" value="PKS_mFAS_DH"/>
</dbReference>
<dbReference type="Pfam" id="PF00550">
    <property type="entry name" value="PP-binding"/>
    <property type="match status" value="1"/>
</dbReference>
<evidence type="ECO:0000256" key="5">
    <source>
        <dbReference type="ARBA" id="ARBA00023002"/>
    </source>
</evidence>
<feature type="region of interest" description="N-terminal hotdog fold" evidence="8">
    <location>
        <begin position="903"/>
        <end position="1034"/>
    </location>
</feature>
<dbReference type="Pfam" id="PF08242">
    <property type="entry name" value="Methyltransf_12"/>
    <property type="match status" value="1"/>
</dbReference>
<dbReference type="SMART" id="SM00822">
    <property type="entry name" value="PKS_KR"/>
    <property type="match status" value="1"/>
</dbReference>
<evidence type="ECO:0000313" key="12">
    <source>
        <dbReference type="EMBL" id="PSN69566.1"/>
    </source>
</evidence>
<dbReference type="OrthoDB" id="329835at2759"/>
<dbReference type="SUPFAM" id="SSF52151">
    <property type="entry name" value="FabD/lysophospholipase-like"/>
    <property type="match status" value="1"/>
</dbReference>
<dbReference type="SMART" id="SM00825">
    <property type="entry name" value="PKS_KS"/>
    <property type="match status" value="1"/>
</dbReference>
<evidence type="ECO:0000256" key="4">
    <source>
        <dbReference type="ARBA" id="ARBA00022857"/>
    </source>
</evidence>
<dbReference type="Pfam" id="PF00107">
    <property type="entry name" value="ADH_zinc_N"/>
    <property type="match status" value="1"/>
</dbReference>
<keyword evidence="1" id="KW-0596">Phosphopantetheine</keyword>
<dbReference type="CDD" id="cd00833">
    <property type="entry name" value="PKS"/>
    <property type="match status" value="1"/>
</dbReference>
<accession>A0A2T2NWB1</accession>
<dbReference type="Proteomes" id="UP000240883">
    <property type="component" value="Unassembled WGS sequence"/>
</dbReference>
<feature type="domain" description="PKS/mFAS DH" evidence="11">
    <location>
        <begin position="903"/>
        <end position="1192"/>
    </location>
</feature>
<dbReference type="Gene3D" id="3.40.47.10">
    <property type="match status" value="1"/>
</dbReference>
<dbReference type="Pfam" id="PF14765">
    <property type="entry name" value="PS-DH"/>
    <property type="match status" value="1"/>
</dbReference>
<dbReference type="InterPro" id="IPR013217">
    <property type="entry name" value="Methyltransf_12"/>
</dbReference>
<dbReference type="InterPro" id="IPR001227">
    <property type="entry name" value="Ac_transferase_dom_sf"/>
</dbReference>
<dbReference type="SUPFAM" id="SSF53335">
    <property type="entry name" value="S-adenosyl-L-methionine-dependent methyltransferases"/>
    <property type="match status" value="1"/>
</dbReference>
<dbReference type="CDD" id="cd02440">
    <property type="entry name" value="AdoMet_MTases"/>
    <property type="match status" value="1"/>
</dbReference>
<dbReference type="Pfam" id="PF16197">
    <property type="entry name" value="KAsynt_C_assoc"/>
    <property type="match status" value="1"/>
</dbReference>
<feature type="active site" description="Proton acceptor; for dehydratase activity" evidence="8">
    <location>
        <position position="937"/>
    </location>
</feature>
<keyword evidence="4" id="KW-0521">NADP</keyword>
<evidence type="ECO:0000256" key="6">
    <source>
        <dbReference type="ARBA" id="ARBA00023268"/>
    </source>
</evidence>
<dbReference type="PROSITE" id="PS52004">
    <property type="entry name" value="KS3_2"/>
    <property type="match status" value="1"/>
</dbReference>
<dbReference type="SUPFAM" id="SSF50129">
    <property type="entry name" value="GroES-like"/>
    <property type="match status" value="1"/>
</dbReference>
<dbReference type="PROSITE" id="PS52019">
    <property type="entry name" value="PKS_MFAS_DH"/>
    <property type="match status" value="1"/>
</dbReference>
<dbReference type="InterPro" id="IPR013149">
    <property type="entry name" value="ADH-like_C"/>
</dbReference>
<gene>
    <name evidence="12" type="ORF">BS50DRAFT_547194</name>
</gene>
<dbReference type="InterPro" id="IPR014043">
    <property type="entry name" value="Acyl_transferase_dom"/>
</dbReference>
<dbReference type="InterPro" id="IPR016036">
    <property type="entry name" value="Malonyl_transacylase_ACP-bd"/>
</dbReference>
<dbReference type="Gene3D" id="3.40.50.150">
    <property type="entry name" value="Vaccinia Virus protein VP39"/>
    <property type="match status" value="1"/>
</dbReference>
<proteinExistence type="predicted"/>
<evidence type="ECO:0000259" key="10">
    <source>
        <dbReference type="PROSITE" id="PS52004"/>
    </source>
</evidence>
<dbReference type="Gene3D" id="3.90.180.10">
    <property type="entry name" value="Medium-chain alcohol dehydrogenases, catalytic domain"/>
    <property type="match status" value="1"/>
</dbReference>
<feature type="region of interest" description="C-terminal hotdog fold" evidence="8">
    <location>
        <begin position="1044"/>
        <end position="1192"/>
    </location>
</feature>
<protein>
    <submittedName>
        <fullName evidence="12">Polyketide synthase</fullName>
    </submittedName>
</protein>
<dbReference type="InterPro" id="IPR013968">
    <property type="entry name" value="PKS_KR"/>
</dbReference>
<dbReference type="InterPro" id="IPR057326">
    <property type="entry name" value="KR_dom"/>
</dbReference>
<evidence type="ECO:0000313" key="13">
    <source>
        <dbReference type="Proteomes" id="UP000240883"/>
    </source>
</evidence>
<dbReference type="InterPro" id="IPR009081">
    <property type="entry name" value="PP-bd_ACP"/>
</dbReference>
<dbReference type="GO" id="GO:0004312">
    <property type="term" value="F:fatty acid synthase activity"/>
    <property type="evidence" value="ECO:0007669"/>
    <property type="project" value="TreeGrafter"/>
</dbReference>
<dbReference type="InterPro" id="IPR036291">
    <property type="entry name" value="NAD(P)-bd_dom_sf"/>
</dbReference>
<dbReference type="InterPro" id="IPR049552">
    <property type="entry name" value="PKS_DH_N"/>
</dbReference>
<evidence type="ECO:0000256" key="2">
    <source>
        <dbReference type="ARBA" id="ARBA00022553"/>
    </source>
</evidence>
<dbReference type="InterPro" id="IPR011032">
    <property type="entry name" value="GroES-like_sf"/>
</dbReference>